<name>A0A438INI9_VITVI</name>
<reference evidence="1 2" key="1">
    <citation type="journal article" date="2018" name="PLoS Genet.">
        <title>Population sequencing reveals clonal diversity and ancestral inbreeding in the grapevine cultivar Chardonnay.</title>
        <authorList>
            <person name="Roach M.J."/>
            <person name="Johnson D.L."/>
            <person name="Bohlmann J."/>
            <person name="van Vuuren H.J."/>
            <person name="Jones S.J."/>
            <person name="Pretorius I.S."/>
            <person name="Schmidt S.A."/>
            <person name="Borneman A.R."/>
        </authorList>
    </citation>
    <scope>NUCLEOTIDE SEQUENCE [LARGE SCALE GENOMIC DNA]</scope>
    <source>
        <strain evidence="2">cv. Chardonnay</strain>
        <tissue evidence="1">Leaf</tissue>
    </source>
</reference>
<accession>A0A438INI9</accession>
<evidence type="ECO:0000313" key="2">
    <source>
        <dbReference type="Proteomes" id="UP000288805"/>
    </source>
</evidence>
<sequence>MRQPLQISRIQIIVKAEIKGKQVGKISELTKKTSGEIGMREIEVLHLGERSEERRYETPFEIITAEIQNESSAPIQAMKDLSSPLRDWVAFRSFEIMKIFNSDVASDASGTSDLHRFSACLRGCDLLAVRNCEELEAEWLRLLDSCTRNQSF</sequence>
<protein>
    <submittedName>
        <fullName evidence="1">Uncharacterized protein</fullName>
    </submittedName>
</protein>
<proteinExistence type="predicted"/>
<dbReference type="EMBL" id="QGNW01000095">
    <property type="protein sequence ID" value="RVW98241.1"/>
    <property type="molecule type" value="Genomic_DNA"/>
</dbReference>
<evidence type="ECO:0000313" key="1">
    <source>
        <dbReference type="EMBL" id="RVW98241.1"/>
    </source>
</evidence>
<organism evidence="1 2">
    <name type="scientific">Vitis vinifera</name>
    <name type="common">Grape</name>
    <dbReference type="NCBI Taxonomy" id="29760"/>
    <lineage>
        <taxon>Eukaryota</taxon>
        <taxon>Viridiplantae</taxon>
        <taxon>Streptophyta</taxon>
        <taxon>Embryophyta</taxon>
        <taxon>Tracheophyta</taxon>
        <taxon>Spermatophyta</taxon>
        <taxon>Magnoliopsida</taxon>
        <taxon>eudicotyledons</taxon>
        <taxon>Gunneridae</taxon>
        <taxon>Pentapetalae</taxon>
        <taxon>rosids</taxon>
        <taxon>Vitales</taxon>
        <taxon>Vitaceae</taxon>
        <taxon>Viteae</taxon>
        <taxon>Vitis</taxon>
    </lineage>
</organism>
<dbReference type="Proteomes" id="UP000288805">
    <property type="component" value="Unassembled WGS sequence"/>
</dbReference>
<comment type="caution">
    <text evidence="1">The sequence shown here is derived from an EMBL/GenBank/DDBJ whole genome shotgun (WGS) entry which is preliminary data.</text>
</comment>
<dbReference type="AlphaFoldDB" id="A0A438INI9"/>
<gene>
    <name evidence="1" type="ORF">CK203_031929</name>
</gene>